<comment type="similarity">
    <text evidence="2">Belongs to the neurexin family.</text>
</comment>
<dbReference type="PaxDb" id="8022-A0A060X855"/>
<evidence type="ECO:0000256" key="3">
    <source>
        <dbReference type="ARBA" id="ARBA00022692"/>
    </source>
</evidence>
<dbReference type="InterPro" id="IPR003585">
    <property type="entry name" value="Neurexin-like"/>
</dbReference>
<accession>A0A060X855</accession>
<gene>
    <name evidence="9" type="ORF">GSONMT00002226001</name>
</gene>
<feature type="transmembrane region" description="Helical" evidence="7">
    <location>
        <begin position="6"/>
        <end position="23"/>
    </location>
</feature>
<evidence type="ECO:0000256" key="1">
    <source>
        <dbReference type="ARBA" id="ARBA00004479"/>
    </source>
</evidence>
<evidence type="ECO:0000313" key="9">
    <source>
        <dbReference type="EMBL" id="CDQ75778.1"/>
    </source>
</evidence>
<evidence type="ECO:0000256" key="6">
    <source>
        <dbReference type="SAM" id="MobiDB-lite"/>
    </source>
</evidence>
<dbReference type="EMBL" id="FR905080">
    <property type="protein sequence ID" value="CDQ75778.1"/>
    <property type="molecule type" value="Genomic_DNA"/>
</dbReference>
<keyword evidence="5 7" id="KW-0472">Membrane</keyword>
<feature type="region of interest" description="Disordered" evidence="6">
    <location>
        <begin position="41"/>
        <end position="75"/>
    </location>
</feature>
<feature type="domain" description="Neurexin/syndecan/glycophorin C" evidence="8">
    <location>
        <begin position="20"/>
        <end position="38"/>
    </location>
</feature>
<evidence type="ECO:0000259" key="8">
    <source>
        <dbReference type="SMART" id="SM00294"/>
    </source>
</evidence>
<dbReference type="Pfam" id="PF01034">
    <property type="entry name" value="Syndecan"/>
    <property type="match status" value="1"/>
</dbReference>
<evidence type="ECO:0000256" key="5">
    <source>
        <dbReference type="ARBA" id="ARBA00023136"/>
    </source>
</evidence>
<proteinExistence type="inferred from homology"/>
<reference evidence="9" key="2">
    <citation type="submission" date="2014-03" db="EMBL/GenBank/DDBJ databases">
        <authorList>
            <person name="Genoscope - CEA"/>
        </authorList>
    </citation>
    <scope>NUCLEOTIDE SEQUENCE</scope>
</reference>
<keyword evidence="4 7" id="KW-1133">Transmembrane helix</keyword>
<dbReference type="STRING" id="8022.A0A060X855"/>
<protein>
    <recommendedName>
        <fullName evidence="8">Neurexin/syndecan/glycophorin C domain-containing protein</fullName>
    </recommendedName>
</protein>
<comment type="subcellular location">
    <subcellularLocation>
        <location evidence="1">Membrane</location>
        <topology evidence="1">Single-pass type I membrane protein</topology>
    </subcellularLocation>
</comment>
<dbReference type="Proteomes" id="UP000193380">
    <property type="component" value="Unassembled WGS sequence"/>
</dbReference>
<evidence type="ECO:0000256" key="2">
    <source>
        <dbReference type="ARBA" id="ARBA00010241"/>
    </source>
</evidence>
<organism evidence="9 10">
    <name type="scientific">Oncorhynchus mykiss</name>
    <name type="common">Rainbow trout</name>
    <name type="synonym">Salmo gairdneri</name>
    <dbReference type="NCBI Taxonomy" id="8022"/>
    <lineage>
        <taxon>Eukaryota</taxon>
        <taxon>Metazoa</taxon>
        <taxon>Chordata</taxon>
        <taxon>Craniata</taxon>
        <taxon>Vertebrata</taxon>
        <taxon>Euteleostomi</taxon>
        <taxon>Actinopterygii</taxon>
        <taxon>Neopterygii</taxon>
        <taxon>Teleostei</taxon>
        <taxon>Protacanthopterygii</taxon>
        <taxon>Salmoniformes</taxon>
        <taxon>Salmonidae</taxon>
        <taxon>Salmoninae</taxon>
        <taxon>Oncorhynchus</taxon>
    </lineage>
</organism>
<evidence type="ECO:0000313" key="10">
    <source>
        <dbReference type="Proteomes" id="UP000193380"/>
    </source>
</evidence>
<dbReference type="InterPro" id="IPR027789">
    <property type="entry name" value="Syndecan/Neurexin_dom"/>
</dbReference>
<reference evidence="9" key="1">
    <citation type="journal article" date="2014" name="Nat. Commun.">
        <title>The rainbow trout genome provides novel insights into evolution after whole-genome duplication in vertebrates.</title>
        <authorList>
            <person name="Berthelot C."/>
            <person name="Brunet F."/>
            <person name="Chalopin D."/>
            <person name="Juanchich A."/>
            <person name="Bernard M."/>
            <person name="Noel B."/>
            <person name="Bento P."/>
            <person name="Da Silva C."/>
            <person name="Labadie K."/>
            <person name="Alberti A."/>
            <person name="Aury J.M."/>
            <person name="Louis A."/>
            <person name="Dehais P."/>
            <person name="Bardou P."/>
            <person name="Montfort J."/>
            <person name="Klopp C."/>
            <person name="Cabau C."/>
            <person name="Gaspin C."/>
            <person name="Thorgaard G.H."/>
            <person name="Boussaha M."/>
            <person name="Quillet E."/>
            <person name="Guyomard R."/>
            <person name="Galiana D."/>
            <person name="Bobe J."/>
            <person name="Volff J.N."/>
            <person name="Genet C."/>
            <person name="Wincker P."/>
            <person name="Jaillon O."/>
            <person name="Roest Crollius H."/>
            <person name="Guiguen Y."/>
        </authorList>
    </citation>
    <scope>NUCLEOTIDE SEQUENCE [LARGE SCALE GENOMIC DNA]</scope>
</reference>
<sequence length="75" mass="8436">MVVGIIAAAALCILILLYAMYKYRNRDEGSYHVDESRNYISNTSQSNGTVVKEKPPNAAKTSSKSKKNKDKEYYV</sequence>
<dbReference type="SMART" id="SM00294">
    <property type="entry name" value="4.1m"/>
    <property type="match status" value="1"/>
</dbReference>
<dbReference type="GO" id="GO:0016020">
    <property type="term" value="C:membrane"/>
    <property type="evidence" value="ECO:0007669"/>
    <property type="project" value="UniProtKB-SubCell"/>
</dbReference>
<dbReference type="AlphaFoldDB" id="A0A060X855"/>
<evidence type="ECO:0000256" key="4">
    <source>
        <dbReference type="ARBA" id="ARBA00022989"/>
    </source>
</evidence>
<keyword evidence="3 7" id="KW-0812">Transmembrane</keyword>
<name>A0A060X855_ONCMY</name>
<evidence type="ECO:0000256" key="7">
    <source>
        <dbReference type="SAM" id="Phobius"/>
    </source>
</evidence>